<dbReference type="PRINTS" id="PR00019">
    <property type="entry name" value="LEURICHRPT"/>
</dbReference>
<keyword evidence="9" id="KW-0677">Repeat</keyword>
<comment type="subcellular location">
    <subcellularLocation>
        <location evidence="2">Membrane</location>
    </subcellularLocation>
    <subcellularLocation>
        <location evidence="1">Secreted</location>
        <location evidence="1">Cell wall</location>
    </subcellularLocation>
</comment>
<keyword evidence="18" id="KW-0812">Transmembrane</keyword>
<evidence type="ECO:0000256" key="3">
    <source>
        <dbReference type="ARBA" id="ARBA00012513"/>
    </source>
</evidence>
<proteinExistence type="inferred from homology"/>
<evidence type="ECO:0000256" key="11">
    <source>
        <dbReference type="ARBA" id="ARBA00022777"/>
    </source>
</evidence>
<evidence type="ECO:0000256" key="16">
    <source>
        <dbReference type="ARBA" id="ARBA00048679"/>
    </source>
</evidence>
<dbReference type="PROSITE" id="PS00107">
    <property type="entry name" value="PROTEIN_KINASE_ATP"/>
    <property type="match status" value="1"/>
</dbReference>
<accession>A0AA88CSW9</accession>
<dbReference type="SUPFAM" id="SSF56112">
    <property type="entry name" value="Protein kinase-like (PK-like)"/>
    <property type="match status" value="1"/>
</dbReference>
<dbReference type="PANTHER" id="PTHR48005:SF13">
    <property type="entry name" value="SERINE_THREONINE-PROTEIN KINASE DDB_G0278509-RELATED"/>
    <property type="match status" value="1"/>
</dbReference>
<gene>
    <name evidence="21" type="ORF">TIFTF001_002036</name>
</gene>
<protein>
    <recommendedName>
        <fullName evidence="3">non-specific serine/threonine protein kinase</fullName>
        <ecNumber evidence="3">2.7.11.1</ecNumber>
    </recommendedName>
</protein>
<dbReference type="Proteomes" id="UP001187192">
    <property type="component" value="Unassembled WGS sequence"/>
</dbReference>
<dbReference type="AlphaFoldDB" id="A0AA88CSW9"/>
<dbReference type="Gene3D" id="3.30.200.20">
    <property type="entry name" value="Phosphorylase Kinase, domain 1"/>
    <property type="match status" value="1"/>
</dbReference>
<feature type="domain" description="Disease resistance R13L4/SHOC-2-like LRR" evidence="20">
    <location>
        <begin position="93"/>
        <end position="178"/>
    </location>
</feature>
<feature type="signal peptide" evidence="19">
    <location>
        <begin position="1"/>
        <end position="24"/>
    </location>
</feature>
<dbReference type="GO" id="GO:0016020">
    <property type="term" value="C:membrane"/>
    <property type="evidence" value="ECO:0007669"/>
    <property type="project" value="UniProtKB-SubCell"/>
</dbReference>
<keyword evidence="11" id="KW-0418">Kinase</keyword>
<evidence type="ECO:0000256" key="15">
    <source>
        <dbReference type="ARBA" id="ARBA00047899"/>
    </source>
</evidence>
<evidence type="ECO:0000313" key="22">
    <source>
        <dbReference type="Proteomes" id="UP001187192"/>
    </source>
</evidence>
<evidence type="ECO:0000256" key="19">
    <source>
        <dbReference type="SAM" id="SignalP"/>
    </source>
</evidence>
<reference evidence="21" key="1">
    <citation type="submission" date="2023-07" db="EMBL/GenBank/DDBJ databases">
        <title>draft genome sequence of fig (Ficus carica).</title>
        <authorList>
            <person name="Takahashi T."/>
            <person name="Nishimura K."/>
        </authorList>
    </citation>
    <scope>NUCLEOTIDE SEQUENCE</scope>
</reference>
<dbReference type="Gene3D" id="3.80.10.10">
    <property type="entry name" value="Ribonuclease Inhibitor"/>
    <property type="match status" value="1"/>
</dbReference>
<evidence type="ECO:0000256" key="2">
    <source>
        <dbReference type="ARBA" id="ARBA00004370"/>
    </source>
</evidence>
<name>A0AA88CSW9_FICCA</name>
<keyword evidence="12 17" id="KW-0067">ATP-binding</keyword>
<dbReference type="GO" id="GO:0004674">
    <property type="term" value="F:protein serine/threonine kinase activity"/>
    <property type="evidence" value="ECO:0007669"/>
    <property type="project" value="UniProtKB-KW"/>
</dbReference>
<keyword evidence="4" id="KW-0134">Cell wall</keyword>
<comment type="caution">
    <text evidence="21">The sequence shown here is derived from an EMBL/GenBank/DDBJ whole genome shotgun (WGS) entry which is preliminary data.</text>
</comment>
<keyword evidence="4" id="KW-0964">Secreted</keyword>
<dbReference type="EMBL" id="BTGU01000002">
    <property type="protein sequence ID" value="GMN28407.1"/>
    <property type="molecule type" value="Genomic_DNA"/>
</dbReference>
<evidence type="ECO:0000256" key="17">
    <source>
        <dbReference type="PROSITE-ProRule" id="PRU10141"/>
    </source>
</evidence>
<keyword evidence="7" id="KW-0808">Transferase</keyword>
<evidence type="ECO:0000256" key="1">
    <source>
        <dbReference type="ARBA" id="ARBA00004191"/>
    </source>
</evidence>
<comment type="catalytic activity">
    <reaction evidence="15">
        <text>L-threonyl-[protein] + ATP = O-phospho-L-threonyl-[protein] + ADP + H(+)</text>
        <dbReference type="Rhea" id="RHEA:46608"/>
        <dbReference type="Rhea" id="RHEA-COMP:11060"/>
        <dbReference type="Rhea" id="RHEA-COMP:11605"/>
        <dbReference type="ChEBI" id="CHEBI:15378"/>
        <dbReference type="ChEBI" id="CHEBI:30013"/>
        <dbReference type="ChEBI" id="CHEBI:30616"/>
        <dbReference type="ChEBI" id="CHEBI:61977"/>
        <dbReference type="ChEBI" id="CHEBI:456216"/>
        <dbReference type="EC" id="2.7.11.1"/>
    </reaction>
</comment>
<evidence type="ECO:0000256" key="18">
    <source>
        <dbReference type="SAM" id="Phobius"/>
    </source>
</evidence>
<keyword evidence="8 19" id="KW-0732">Signal</keyword>
<keyword evidence="6" id="KW-0433">Leucine-rich repeat</keyword>
<dbReference type="InterPro" id="IPR032675">
    <property type="entry name" value="LRR_dom_sf"/>
</dbReference>
<feature type="chain" id="PRO_5041656103" description="non-specific serine/threonine protein kinase" evidence="19">
    <location>
        <begin position="25"/>
        <end position="311"/>
    </location>
</feature>
<dbReference type="InterPro" id="IPR051420">
    <property type="entry name" value="Ser_Thr_Kinases_DiverseReg"/>
</dbReference>
<evidence type="ECO:0000256" key="9">
    <source>
        <dbReference type="ARBA" id="ARBA00022737"/>
    </source>
</evidence>
<evidence type="ECO:0000256" key="8">
    <source>
        <dbReference type="ARBA" id="ARBA00022729"/>
    </source>
</evidence>
<keyword evidence="10 17" id="KW-0547">Nucleotide-binding</keyword>
<comment type="catalytic activity">
    <reaction evidence="16">
        <text>L-seryl-[protein] + ATP = O-phospho-L-seryl-[protein] + ADP + H(+)</text>
        <dbReference type="Rhea" id="RHEA:17989"/>
        <dbReference type="Rhea" id="RHEA-COMP:9863"/>
        <dbReference type="Rhea" id="RHEA-COMP:11604"/>
        <dbReference type="ChEBI" id="CHEBI:15378"/>
        <dbReference type="ChEBI" id="CHEBI:29999"/>
        <dbReference type="ChEBI" id="CHEBI:30616"/>
        <dbReference type="ChEBI" id="CHEBI:83421"/>
        <dbReference type="ChEBI" id="CHEBI:456216"/>
        <dbReference type="EC" id="2.7.11.1"/>
    </reaction>
</comment>
<dbReference type="PANTHER" id="PTHR48005">
    <property type="entry name" value="LEUCINE RICH REPEAT KINASE 2"/>
    <property type="match status" value="1"/>
</dbReference>
<evidence type="ECO:0000256" key="6">
    <source>
        <dbReference type="ARBA" id="ARBA00022614"/>
    </source>
</evidence>
<dbReference type="InterPro" id="IPR017441">
    <property type="entry name" value="Protein_kinase_ATP_BS"/>
</dbReference>
<evidence type="ECO:0000256" key="12">
    <source>
        <dbReference type="ARBA" id="ARBA00022840"/>
    </source>
</evidence>
<dbReference type="Pfam" id="PF23598">
    <property type="entry name" value="LRR_14"/>
    <property type="match status" value="1"/>
</dbReference>
<keyword evidence="13 18" id="KW-0472">Membrane</keyword>
<feature type="binding site" evidence="17">
    <location>
        <position position="293"/>
    </location>
    <ligand>
        <name>ATP</name>
        <dbReference type="ChEBI" id="CHEBI:30616"/>
    </ligand>
</feature>
<comment type="similarity">
    <text evidence="14">Belongs to the polygalacturonase-inhibiting protein family.</text>
</comment>
<keyword evidence="22" id="KW-1185">Reference proteome</keyword>
<evidence type="ECO:0000256" key="10">
    <source>
        <dbReference type="ARBA" id="ARBA00022741"/>
    </source>
</evidence>
<sequence>MSSTNISIFAVFWAILVSTHVANMENTIILVKASEQEVNCVRQTGWWSGDIHNNTTKSPCSWFGITCNDAGSVTEIEYLGYEVGERTFPKWNLSCFSNLVRLELRGLGLSGSIPQEIGRLSKLRHLDLSSNGLTGELPPSLVNLSQLVVLDLSGNQIGGPIPQELGSLKSLGTVSQALLDKFPYSFGENKDLNLSHGSRFILMVILPISIFVALFFTAVVLYRVWLKNKIGPLNKKETKIGDLFSMWNFDGEIAYEDIRNATEDFDIRYCIGVGGHGIVYRAQLADGKLVALKKLHSSETKEPALCKEFCK</sequence>
<dbReference type="EC" id="2.7.11.1" evidence="3"/>
<evidence type="ECO:0000256" key="5">
    <source>
        <dbReference type="ARBA" id="ARBA00022527"/>
    </source>
</evidence>
<feature type="transmembrane region" description="Helical" evidence="18">
    <location>
        <begin position="200"/>
        <end position="226"/>
    </location>
</feature>
<keyword evidence="18" id="KW-1133">Transmembrane helix</keyword>
<evidence type="ECO:0000256" key="13">
    <source>
        <dbReference type="ARBA" id="ARBA00023136"/>
    </source>
</evidence>
<evidence type="ECO:0000256" key="7">
    <source>
        <dbReference type="ARBA" id="ARBA00022679"/>
    </source>
</evidence>
<evidence type="ECO:0000259" key="20">
    <source>
        <dbReference type="Pfam" id="PF23598"/>
    </source>
</evidence>
<dbReference type="GO" id="GO:0005524">
    <property type="term" value="F:ATP binding"/>
    <property type="evidence" value="ECO:0007669"/>
    <property type="project" value="UniProtKB-UniRule"/>
</dbReference>
<dbReference type="InterPro" id="IPR011009">
    <property type="entry name" value="Kinase-like_dom_sf"/>
</dbReference>
<keyword evidence="5" id="KW-0723">Serine/threonine-protein kinase</keyword>
<evidence type="ECO:0000313" key="21">
    <source>
        <dbReference type="EMBL" id="GMN28407.1"/>
    </source>
</evidence>
<dbReference type="InterPro" id="IPR055414">
    <property type="entry name" value="LRR_R13L4/SHOC2-like"/>
</dbReference>
<organism evidence="21 22">
    <name type="scientific">Ficus carica</name>
    <name type="common">Common fig</name>
    <dbReference type="NCBI Taxonomy" id="3494"/>
    <lineage>
        <taxon>Eukaryota</taxon>
        <taxon>Viridiplantae</taxon>
        <taxon>Streptophyta</taxon>
        <taxon>Embryophyta</taxon>
        <taxon>Tracheophyta</taxon>
        <taxon>Spermatophyta</taxon>
        <taxon>Magnoliopsida</taxon>
        <taxon>eudicotyledons</taxon>
        <taxon>Gunneridae</taxon>
        <taxon>Pentapetalae</taxon>
        <taxon>rosids</taxon>
        <taxon>fabids</taxon>
        <taxon>Rosales</taxon>
        <taxon>Moraceae</taxon>
        <taxon>Ficeae</taxon>
        <taxon>Ficus</taxon>
    </lineage>
</organism>
<evidence type="ECO:0000256" key="4">
    <source>
        <dbReference type="ARBA" id="ARBA00022512"/>
    </source>
</evidence>
<evidence type="ECO:0000256" key="14">
    <source>
        <dbReference type="ARBA" id="ARBA00038043"/>
    </source>
</evidence>
<dbReference type="FunFam" id="3.80.10.10:FF:000400">
    <property type="entry name" value="Nuclear pore complex protein NUP107"/>
    <property type="match status" value="1"/>
</dbReference>
<dbReference type="SUPFAM" id="SSF52058">
    <property type="entry name" value="L domain-like"/>
    <property type="match status" value="1"/>
</dbReference>